<evidence type="ECO:0000256" key="2">
    <source>
        <dbReference type="ARBA" id="ARBA00048655"/>
    </source>
</evidence>
<dbReference type="Pfam" id="PF03881">
    <property type="entry name" value="Fructosamin_kin"/>
    <property type="match status" value="1"/>
</dbReference>
<evidence type="ECO:0000313" key="5">
    <source>
        <dbReference type="Proteomes" id="UP000319160"/>
    </source>
</evidence>
<protein>
    <recommendedName>
        <fullName evidence="1">protein-ribulosamine 3-kinase</fullName>
        <ecNumber evidence="1">2.7.1.172</ecNumber>
    </recommendedName>
</protein>
<accession>A0A553HKE1</accession>
<evidence type="ECO:0000256" key="3">
    <source>
        <dbReference type="PIRNR" id="PIRNR006221"/>
    </source>
</evidence>
<reference evidence="5" key="1">
    <citation type="submission" date="2019-06" db="EMBL/GenBank/DDBJ databases">
        <title>Draft genome sequence of the griseofulvin-producing fungus Xylaria cubensis strain G536.</title>
        <authorList>
            <person name="Mead M.E."/>
            <person name="Raja H.A."/>
            <person name="Steenwyk J.L."/>
            <person name="Knowles S.L."/>
            <person name="Oberlies N.H."/>
            <person name="Rokas A."/>
        </authorList>
    </citation>
    <scope>NUCLEOTIDE SEQUENCE [LARGE SCALE GENOMIC DNA]</scope>
    <source>
        <strain evidence="5">G536</strain>
    </source>
</reference>
<dbReference type="SUPFAM" id="SSF56112">
    <property type="entry name" value="Protein kinase-like (PK-like)"/>
    <property type="match status" value="1"/>
</dbReference>
<dbReference type="GO" id="GO:0016301">
    <property type="term" value="F:kinase activity"/>
    <property type="evidence" value="ECO:0007669"/>
    <property type="project" value="UniProtKB-UniRule"/>
</dbReference>
<comment type="catalytic activity">
    <reaction evidence="2">
        <text>N(6)-D-ribulosyl-L-lysyl-[protein] + ATP = N(6)-(3-O-phospho-D-ribulosyl)-L-lysyl-[protein] + ADP + H(+)</text>
        <dbReference type="Rhea" id="RHEA:48432"/>
        <dbReference type="Rhea" id="RHEA-COMP:12103"/>
        <dbReference type="Rhea" id="RHEA-COMP:12104"/>
        <dbReference type="ChEBI" id="CHEBI:15378"/>
        <dbReference type="ChEBI" id="CHEBI:30616"/>
        <dbReference type="ChEBI" id="CHEBI:90418"/>
        <dbReference type="ChEBI" id="CHEBI:90420"/>
        <dbReference type="ChEBI" id="CHEBI:456216"/>
        <dbReference type="EC" id="2.7.1.172"/>
    </reaction>
    <physiologicalReaction direction="left-to-right" evidence="2">
        <dbReference type="Rhea" id="RHEA:48433"/>
    </physiologicalReaction>
</comment>
<keyword evidence="5" id="KW-1185">Reference proteome</keyword>
<dbReference type="EMBL" id="VFLP01000089">
    <property type="protein sequence ID" value="TRX88403.1"/>
    <property type="molecule type" value="Genomic_DNA"/>
</dbReference>
<keyword evidence="3" id="KW-0808">Transferase</keyword>
<comment type="similarity">
    <text evidence="3">Belongs to the fructosamine kinase family.</text>
</comment>
<organism evidence="4 5">
    <name type="scientific">Xylaria flabelliformis</name>
    <dbReference type="NCBI Taxonomy" id="2512241"/>
    <lineage>
        <taxon>Eukaryota</taxon>
        <taxon>Fungi</taxon>
        <taxon>Dikarya</taxon>
        <taxon>Ascomycota</taxon>
        <taxon>Pezizomycotina</taxon>
        <taxon>Sordariomycetes</taxon>
        <taxon>Xylariomycetidae</taxon>
        <taxon>Xylariales</taxon>
        <taxon>Xylariaceae</taxon>
        <taxon>Xylaria</taxon>
    </lineage>
</organism>
<sequence>MDLDPAVLASLRLSADRTSATASSGKGSSSASTAKISSIESNGSEITFFMKTSSDANASLLVQGEFASLQAICTAVPNLCPRSVGIGTYNSSPSTYFIVIEFLRLYEPRFPLLTGVYDSIVSPRQELAAKLARLHTTPAPIPEGFRTAQFGFPVTTCCGDTPQDNSFKPSWATFFTENRLKHILQQCENNQGVDLVIRQMIEDIAAIVVPRLLGDDHLNNGKGITPVVVHGDLWYGNVGRSSVPNESPRDVIFDPSACYAHSEYELGIMRMFGGFSRSFFSEYHALCPKTEPVEEYEDRLKLYELYHYLNHYAIFGPKKRYTFINHTYRDGSVVIMRELLRKYGQAK</sequence>
<dbReference type="Proteomes" id="UP000319160">
    <property type="component" value="Unassembled WGS sequence"/>
</dbReference>
<proteinExistence type="inferred from homology"/>
<dbReference type="InterPro" id="IPR016477">
    <property type="entry name" value="Fructo-/Ketosamine-3-kinase"/>
</dbReference>
<dbReference type="OrthoDB" id="5772781at2759"/>
<dbReference type="AlphaFoldDB" id="A0A553HKE1"/>
<dbReference type="Gene3D" id="3.90.1200.10">
    <property type="match status" value="1"/>
</dbReference>
<comment type="caution">
    <text evidence="4">The sequence shown here is derived from an EMBL/GenBank/DDBJ whole genome shotgun (WGS) entry which is preliminary data.</text>
</comment>
<evidence type="ECO:0000256" key="1">
    <source>
        <dbReference type="ARBA" id="ARBA00011961"/>
    </source>
</evidence>
<evidence type="ECO:0000313" key="4">
    <source>
        <dbReference type="EMBL" id="TRX88403.1"/>
    </source>
</evidence>
<dbReference type="PANTHER" id="PTHR12149">
    <property type="entry name" value="FRUCTOSAMINE 3 KINASE-RELATED PROTEIN"/>
    <property type="match status" value="1"/>
</dbReference>
<dbReference type="PANTHER" id="PTHR12149:SF8">
    <property type="entry name" value="PROTEIN-RIBULOSAMINE 3-KINASE"/>
    <property type="match status" value="1"/>
</dbReference>
<dbReference type="PIRSF" id="PIRSF006221">
    <property type="entry name" value="Ketosamine-3-kinase"/>
    <property type="match status" value="1"/>
</dbReference>
<dbReference type="FunFam" id="3.90.1200.10:FF:000018">
    <property type="entry name" value="Fructosamine-3-kinase, putative"/>
    <property type="match status" value="1"/>
</dbReference>
<dbReference type="EC" id="2.7.1.172" evidence="1"/>
<keyword evidence="3" id="KW-0418">Kinase</keyword>
<dbReference type="GO" id="GO:0102193">
    <property type="term" value="F:protein-ribulosamine 3-kinase activity"/>
    <property type="evidence" value="ECO:0007669"/>
    <property type="project" value="UniProtKB-EC"/>
</dbReference>
<name>A0A553HKE1_9PEZI</name>
<gene>
    <name evidence="4" type="ORF">FHL15_010716</name>
</gene>
<dbReference type="InterPro" id="IPR011009">
    <property type="entry name" value="Kinase-like_dom_sf"/>
</dbReference>